<organism evidence="2 3">
    <name type="scientific">Marinoscillum furvescens DSM 4134</name>
    <dbReference type="NCBI Taxonomy" id="1122208"/>
    <lineage>
        <taxon>Bacteria</taxon>
        <taxon>Pseudomonadati</taxon>
        <taxon>Bacteroidota</taxon>
        <taxon>Cytophagia</taxon>
        <taxon>Cytophagales</taxon>
        <taxon>Reichenbachiellaceae</taxon>
        <taxon>Marinoscillum</taxon>
    </lineage>
</organism>
<feature type="transmembrane region" description="Helical" evidence="1">
    <location>
        <begin position="361"/>
        <end position="379"/>
    </location>
</feature>
<evidence type="ECO:0000256" key="1">
    <source>
        <dbReference type="SAM" id="Phobius"/>
    </source>
</evidence>
<keyword evidence="1" id="KW-0812">Transmembrane</keyword>
<feature type="transmembrane region" description="Helical" evidence="1">
    <location>
        <begin position="336"/>
        <end position="355"/>
    </location>
</feature>
<keyword evidence="1" id="KW-1133">Transmembrane helix</keyword>
<feature type="transmembrane region" description="Helical" evidence="1">
    <location>
        <begin position="21"/>
        <end position="40"/>
    </location>
</feature>
<feature type="transmembrane region" description="Helical" evidence="1">
    <location>
        <begin position="391"/>
        <end position="408"/>
    </location>
</feature>
<accession>A0A3D9KWZ2</accession>
<evidence type="ECO:0000313" key="2">
    <source>
        <dbReference type="EMBL" id="RED93036.1"/>
    </source>
</evidence>
<dbReference type="PIRSF" id="PIRSF004548">
    <property type="entry name" value="CreD"/>
    <property type="match status" value="1"/>
</dbReference>
<dbReference type="Proteomes" id="UP000256779">
    <property type="component" value="Unassembled WGS sequence"/>
</dbReference>
<sequence>MENKNKPMQTVGTIFKNSITLKLITVTILMLLLLIPTSMIKSIITEREELNQAATEEVSSKWANEQLLNGPILSIPLHYEYQTNGEKKSAIKMLNILPDELNINGIVNPQNLKRGIYKIIVYQSEINISGQFRITGDFDVKGLTEIQYDKAFISMGISDLRGIKSQLNLNWDSKELEVIPGSKIPDLISSGVTFAIPDLKEKANKPIPFSLKLNLQGSKNLSFVPIGNHTKVNISSNWNSPSFDGSFLPDSRSISETGFDAEWTILQLNRNYPQQWIGQGYPKQMNSSSFGINFLKPLDDYQKSFRSAKYAAMTIALTFLIFFLVEVLNKRKIHPFQYGLVGLALCLFYILLVSISEHSSFNFAYAVSALSVIVMIALYSRNVFKKMKLSMVLAATLIAIYGFLFVTLQLSDYALLLGSVGLMVILGLTMYFTRKIDWYEVTMD</sequence>
<dbReference type="InterPro" id="IPR010364">
    <property type="entry name" value="Uncharacterised_IM_CreD"/>
</dbReference>
<dbReference type="GO" id="GO:0005886">
    <property type="term" value="C:plasma membrane"/>
    <property type="evidence" value="ECO:0007669"/>
    <property type="project" value="TreeGrafter"/>
</dbReference>
<comment type="caution">
    <text evidence="2">The sequence shown here is derived from an EMBL/GenBank/DDBJ whole genome shotgun (WGS) entry which is preliminary data.</text>
</comment>
<keyword evidence="3" id="KW-1185">Reference proteome</keyword>
<reference evidence="2 3" key="1">
    <citation type="submission" date="2018-07" db="EMBL/GenBank/DDBJ databases">
        <title>Genomic Encyclopedia of Type Strains, Phase IV (KMG-IV): sequencing the most valuable type-strain genomes for metagenomic binning, comparative biology and taxonomic classification.</title>
        <authorList>
            <person name="Goeker M."/>
        </authorList>
    </citation>
    <scope>NUCLEOTIDE SEQUENCE [LARGE SCALE GENOMIC DNA]</scope>
    <source>
        <strain evidence="2 3">DSM 4134</strain>
    </source>
</reference>
<dbReference type="RefSeq" id="WP_115870073.1">
    <property type="nucleotide sequence ID" value="NZ_QREG01000027.1"/>
</dbReference>
<dbReference type="AlphaFoldDB" id="A0A3D9KWZ2"/>
<feature type="transmembrane region" description="Helical" evidence="1">
    <location>
        <begin position="414"/>
        <end position="433"/>
    </location>
</feature>
<dbReference type="NCBIfam" id="NF008712">
    <property type="entry name" value="PRK11715.1-1"/>
    <property type="match status" value="1"/>
</dbReference>
<dbReference type="PANTHER" id="PTHR30092">
    <property type="entry name" value="INNER MEMBRANE PROTEIN CRED"/>
    <property type="match status" value="1"/>
</dbReference>
<feature type="transmembrane region" description="Helical" evidence="1">
    <location>
        <begin position="310"/>
        <end position="329"/>
    </location>
</feature>
<dbReference type="Pfam" id="PF06123">
    <property type="entry name" value="CreD"/>
    <property type="match status" value="1"/>
</dbReference>
<dbReference type="EMBL" id="QREG01000027">
    <property type="protein sequence ID" value="RED93036.1"/>
    <property type="molecule type" value="Genomic_DNA"/>
</dbReference>
<proteinExistence type="predicted"/>
<dbReference type="OrthoDB" id="9791851at2"/>
<protein>
    <submittedName>
        <fullName evidence="2">Inner membrane protein</fullName>
    </submittedName>
</protein>
<keyword evidence="1" id="KW-0472">Membrane</keyword>
<dbReference type="PANTHER" id="PTHR30092:SF0">
    <property type="entry name" value="INNER MEMBRANE PROTEIN CRED"/>
    <property type="match status" value="1"/>
</dbReference>
<evidence type="ECO:0000313" key="3">
    <source>
        <dbReference type="Proteomes" id="UP000256779"/>
    </source>
</evidence>
<gene>
    <name evidence="2" type="ORF">C7460_12760</name>
</gene>
<name>A0A3D9KWZ2_MARFU</name>